<evidence type="ECO:0000256" key="4">
    <source>
        <dbReference type="ARBA" id="ARBA00022960"/>
    </source>
</evidence>
<dbReference type="Proteomes" id="UP000271683">
    <property type="component" value="Unassembled WGS sequence"/>
</dbReference>
<keyword evidence="5" id="KW-0573">Peptidoglycan synthesis</keyword>
<keyword evidence="7 9" id="KW-0472">Membrane</keyword>
<dbReference type="GO" id="GO:0034204">
    <property type="term" value="P:lipid translocation"/>
    <property type="evidence" value="ECO:0007669"/>
    <property type="project" value="TreeGrafter"/>
</dbReference>
<evidence type="ECO:0000313" key="11">
    <source>
        <dbReference type="Proteomes" id="UP000271683"/>
    </source>
</evidence>
<dbReference type="InterPro" id="IPR004268">
    <property type="entry name" value="MurJ"/>
</dbReference>
<accession>A0A3N1GLS5</accession>
<protein>
    <submittedName>
        <fullName evidence="10">Putative peptidoglycan lipid II flippase</fullName>
    </submittedName>
</protein>
<feature type="transmembrane region" description="Helical" evidence="9">
    <location>
        <begin position="472"/>
        <end position="495"/>
    </location>
</feature>
<feature type="transmembrane region" description="Helical" evidence="9">
    <location>
        <begin position="602"/>
        <end position="623"/>
    </location>
</feature>
<dbReference type="CDD" id="cd13123">
    <property type="entry name" value="MATE_MurJ_like"/>
    <property type="match status" value="1"/>
</dbReference>
<dbReference type="PANTHER" id="PTHR47019">
    <property type="entry name" value="LIPID II FLIPPASE MURJ"/>
    <property type="match status" value="1"/>
</dbReference>
<feature type="region of interest" description="Disordered" evidence="8">
    <location>
        <begin position="1"/>
        <end position="112"/>
    </location>
</feature>
<gene>
    <name evidence="10" type="ORF">EDD30_4020</name>
</gene>
<dbReference type="GO" id="GO:0009252">
    <property type="term" value="P:peptidoglycan biosynthetic process"/>
    <property type="evidence" value="ECO:0007669"/>
    <property type="project" value="UniProtKB-KW"/>
</dbReference>
<dbReference type="NCBIfam" id="TIGR01695">
    <property type="entry name" value="murJ_mviN"/>
    <property type="match status" value="1"/>
</dbReference>
<feature type="compositionally biased region" description="Basic and acidic residues" evidence="8">
    <location>
        <begin position="100"/>
        <end position="109"/>
    </location>
</feature>
<feature type="transmembrane region" description="Helical" evidence="9">
    <location>
        <begin position="116"/>
        <end position="136"/>
    </location>
</feature>
<evidence type="ECO:0000313" key="10">
    <source>
        <dbReference type="EMBL" id="ROP31129.1"/>
    </source>
</evidence>
<feature type="transmembrane region" description="Helical" evidence="9">
    <location>
        <begin position="565"/>
        <end position="590"/>
    </location>
</feature>
<feature type="transmembrane region" description="Helical" evidence="9">
    <location>
        <begin position="196"/>
        <end position="218"/>
    </location>
</feature>
<feature type="transmembrane region" description="Helical" evidence="9">
    <location>
        <begin position="238"/>
        <end position="258"/>
    </location>
</feature>
<evidence type="ECO:0000256" key="7">
    <source>
        <dbReference type="ARBA" id="ARBA00023136"/>
    </source>
</evidence>
<evidence type="ECO:0000256" key="1">
    <source>
        <dbReference type="ARBA" id="ARBA00004651"/>
    </source>
</evidence>
<evidence type="ECO:0000256" key="9">
    <source>
        <dbReference type="SAM" id="Phobius"/>
    </source>
</evidence>
<dbReference type="AlphaFoldDB" id="A0A3N1GLS5"/>
<keyword evidence="4" id="KW-0133">Cell shape</keyword>
<evidence type="ECO:0000256" key="8">
    <source>
        <dbReference type="SAM" id="MobiDB-lite"/>
    </source>
</evidence>
<dbReference type="GO" id="GO:0008360">
    <property type="term" value="P:regulation of cell shape"/>
    <property type="evidence" value="ECO:0007669"/>
    <property type="project" value="UniProtKB-KW"/>
</dbReference>
<feature type="transmembrane region" description="Helical" evidence="9">
    <location>
        <begin position="430"/>
        <end position="452"/>
    </location>
</feature>
<feature type="transmembrane region" description="Helical" evidence="9">
    <location>
        <begin position="346"/>
        <end position="368"/>
    </location>
</feature>
<organism evidence="10 11">
    <name type="scientific">Couchioplanes caeruleus</name>
    <dbReference type="NCBI Taxonomy" id="56438"/>
    <lineage>
        <taxon>Bacteria</taxon>
        <taxon>Bacillati</taxon>
        <taxon>Actinomycetota</taxon>
        <taxon>Actinomycetes</taxon>
        <taxon>Micromonosporales</taxon>
        <taxon>Micromonosporaceae</taxon>
        <taxon>Couchioplanes</taxon>
    </lineage>
</organism>
<feature type="transmembrane region" description="Helical" evidence="9">
    <location>
        <begin position="270"/>
        <end position="290"/>
    </location>
</feature>
<feature type="transmembrane region" description="Helical" evidence="9">
    <location>
        <begin position="156"/>
        <end position="176"/>
    </location>
</feature>
<feature type="transmembrane region" description="Helical" evidence="9">
    <location>
        <begin position="533"/>
        <end position="553"/>
    </location>
</feature>
<dbReference type="GO" id="GO:0005886">
    <property type="term" value="C:plasma membrane"/>
    <property type="evidence" value="ECO:0007669"/>
    <property type="project" value="UniProtKB-SubCell"/>
</dbReference>
<keyword evidence="2" id="KW-1003">Cell membrane</keyword>
<feature type="transmembrane region" description="Helical" evidence="9">
    <location>
        <begin position="302"/>
        <end position="325"/>
    </location>
</feature>
<reference evidence="10 11" key="1">
    <citation type="submission" date="2018-11" db="EMBL/GenBank/DDBJ databases">
        <title>Sequencing the genomes of 1000 actinobacteria strains.</title>
        <authorList>
            <person name="Klenk H.-P."/>
        </authorList>
    </citation>
    <scope>NUCLEOTIDE SEQUENCE [LARGE SCALE GENOMIC DNA]</scope>
    <source>
        <strain evidence="10 11">DSM 43634</strain>
    </source>
</reference>
<evidence type="ECO:0000256" key="2">
    <source>
        <dbReference type="ARBA" id="ARBA00022475"/>
    </source>
</evidence>
<dbReference type="Pfam" id="PF03023">
    <property type="entry name" value="MurJ"/>
    <property type="match status" value="1"/>
</dbReference>
<dbReference type="PRINTS" id="PR01806">
    <property type="entry name" value="VIRFACTRMVIN"/>
</dbReference>
<name>A0A3N1GLS5_9ACTN</name>
<dbReference type="PANTHER" id="PTHR47019:SF1">
    <property type="entry name" value="LIPID II FLIPPASE MURJ"/>
    <property type="match status" value="1"/>
</dbReference>
<dbReference type="GO" id="GO:0015648">
    <property type="term" value="F:lipid-linked peptidoglycan transporter activity"/>
    <property type="evidence" value="ECO:0007669"/>
    <property type="project" value="TreeGrafter"/>
</dbReference>
<feature type="compositionally biased region" description="Gly residues" evidence="8">
    <location>
        <begin position="55"/>
        <end position="73"/>
    </location>
</feature>
<feature type="transmembrane region" description="Helical" evidence="9">
    <location>
        <begin position="502"/>
        <end position="521"/>
    </location>
</feature>
<evidence type="ECO:0000256" key="6">
    <source>
        <dbReference type="ARBA" id="ARBA00022989"/>
    </source>
</evidence>
<evidence type="ECO:0000256" key="3">
    <source>
        <dbReference type="ARBA" id="ARBA00022692"/>
    </source>
</evidence>
<dbReference type="OrthoDB" id="9786339at2"/>
<keyword evidence="3 9" id="KW-0812">Transmembrane</keyword>
<proteinExistence type="predicted"/>
<evidence type="ECO:0000256" key="5">
    <source>
        <dbReference type="ARBA" id="ARBA00022984"/>
    </source>
</evidence>
<feature type="transmembrane region" description="Helical" evidence="9">
    <location>
        <begin position="388"/>
        <end position="409"/>
    </location>
</feature>
<sequence length="641" mass="65229">MSGGLYRSAHAAPDGEPEPSDGAKLISVDGTGVLPTAAADQALPPEIIPPTNAGPTGGTVYGRGSSNSGGSGSSSGTVYGSSATARTEGTAPGADPAGAPRERPAEESRSTAGNSVIMAAGSLVSRLIGFVRNMLIGMTLGKAIGDPYTSAQFLPMQVYEMLLGGVLSSVLIPLLVRRSKADPDGGELFTQRLLTLAVVALGAATALVTVAAPVITAVQSSSRAPAGYQDLVTSLSYLMLPIIFFTGLSALIGAVLNVRGHFAAPMWAPILNNLVVIATCGAFILFFGTADGLTPEEMTPGRIALIGGGTLLGMVVQAAGLVPALRKVGFTWGWRWNPRALGLGEVGGLAGWMLVYVGVNQISVFLVARVLSGIGGDGKASLLAYNNVFLLTMMAHGIIGVSVMTALLPKMSAAAAEGRYADVSADLSRGIRLTTTALAPICVVYGVLGVPISVTLFQGGALSYDQAFATGGVLAVAAFTVIPLSVSYLCTYAFYALQGNRTVALINVPVVALRIVGYLIVAEALGQSLTAAGMTGANAVSYLVSALISLTVLRRRIGRLNLGSVAAALLKVLAAAAVATAAGLLVVKVLPGGDTPERPAAALQVVIGGGVVMLAYLGAALLLKVREVHQVIGMVRRKIGR</sequence>
<feature type="compositionally biased region" description="Low complexity" evidence="8">
    <location>
        <begin position="74"/>
        <end position="99"/>
    </location>
</feature>
<dbReference type="EMBL" id="RJKL01000001">
    <property type="protein sequence ID" value="ROP31129.1"/>
    <property type="molecule type" value="Genomic_DNA"/>
</dbReference>
<dbReference type="InterPro" id="IPR051050">
    <property type="entry name" value="Lipid_II_flippase_MurJ/MviN"/>
</dbReference>
<comment type="caution">
    <text evidence="10">The sequence shown here is derived from an EMBL/GenBank/DDBJ whole genome shotgun (WGS) entry which is preliminary data.</text>
</comment>
<keyword evidence="6 9" id="KW-1133">Transmembrane helix</keyword>
<comment type="subcellular location">
    <subcellularLocation>
        <location evidence="1">Cell membrane</location>
        <topology evidence="1">Multi-pass membrane protein</topology>
    </subcellularLocation>
</comment>